<dbReference type="RefSeq" id="WP_146566668.1">
    <property type="nucleotide sequence ID" value="NZ_SIHJ01000002.1"/>
</dbReference>
<evidence type="ECO:0000313" key="2">
    <source>
        <dbReference type="EMBL" id="TWT33772.1"/>
    </source>
</evidence>
<accession>A0A5C5V7Q0</accession>
<protein>
    <recommendedName>
        <fullName evidence="4">Glycosyl hydrolase family 76</fullName>
    </recommendedName>
</protein>
<evidence type="ECO:0000256" key="1">
    <source>
        <dbReference type="SAM" id="Phobius"/>
    </source>
</evidence>
<evidence type="ECO:0000313" key="3">
    <source>
        <dbReference type="Proteomes" id="UP000316714"/>
    </source>
</evidence>
<dbReference type="Proteomes" id="UP000316714">
    <property type="component" value="Unassembled WGS sequence"/>
</dbReference>
<comment type="caution">
    <text evidence="2">The sequence shown here is derived from an EMBL/GenBank/DDBJ whole genome shotgun (WGS) entry which is preliminary data.</text>
</comment>
<sequence>MRHLTPLSEETCDGYAALVDRAIDGPSSLFAKREAIDEYGWRHFGDVYGDHEAAFSEPDPPLVSHWNNQYDLINGLGVRYMRGGDRRWFELMEDMVWHVSDIDVYHTDEDKLAYNHGLFWHTVHYVDAGKANHRSYPTGTVGGGPCAEHAYARGLMLYYYLTGCEAIREVVVELGDWVLSLEDGSATPFRWLSWAPTGLSSASGTPDYHGPGRGPGNASETLLAAFELTGDRKYIERVEELMYRVIDPRDDLDALDLLNAEWRWYYNLYLQALGRYLEVKVDLGEIDQQYAYGRACLVHYATWMADKEYPYLDRPEILEYPTETWAAQDLRKSEVFHYAARHVDSDLRRTFQERGAYFFHESVSTLSEMPTAHFCRPLALLLGCGQSYDWFRKNVDSSPLPEGPKLDLGVRRRFVPQKKQAIRRAKLLAGAGALVVLVAGSLGLYSYMW</sequence>
<proteinExistence type="predicted"/>
<keyword evidence="1" id="KW-0472">Membrane</keyword>
<keyword evidence="3" id="KW-1185">Reference proteome</keyword>
<reference evidence="2 3" key="1">
    <citation type="submission" date="2019-02" db="EMBL/GenBank/DDBJ databases">
        <title>Deep-cultivation of Planctomycetes and their phenomic and genomic characterization uncovers novel biology.</title>
        <authorList>
            <person name="Wiegand S."/>
            <person name="Jogler M."/>
            <person name="Boedeker C."/>
            <person name="Pinto D."/>
            <person name="Vollmers J."/>
            <person name="Rivas-Marin E."/>
            <person name="Kohn T."/>
            <person name="Peeters S.H."/>
            <person name="Heuer A."/>
            <person name="Rast P."/>
            <person name="Oberbeckmann S."/>
            <person name="Bunk B."/>
            <person name="Jeske O."/>
            <person name="Meyerdierks A."/>
            <person name="Storesund J.E."/>
            <person name="Kallscheuer N."/>
            <person name="Luecker S."/>
            <person name="Lage O.M."/>
            <person name="Pohl T."/>
            <person name="Merkel B.J."/>
            <person name="Hornburger P."/>
            <person name="Mueller R.-W."/>
            <person name="Bruemmer F."/>
            <person name="Labrenz M."/>
            <person name="Spormann A.M."/>
            <person name="Op Den Camp H."/>
            <person name="Overmann J."/>
            <person name="Amann R."/>
            <person name="Jetten M.S.M."/>
            <person name="Mascher T."/>
            <person name="Medema M.H."/>
            <person name="Devos D.P."/>
            <person name="Kaster A.-K."/>
            <person name="Ovreas L."/>
            <person name="Rohde M."/>
            <person name="Galperin M.Y."/>
            <person name="Jogler C."/>
        </authorList>
    </citation>
    <scope>NUCLEOTIDE SEQUENCE [LARGE SCALE GENOMIC DNA]</scope>
    <source>
        <strain evidence="2 3">KOR34</strain>
    </source>
</reference>
<dbReference type="AlphaFoldDB" id="A0A5C5V7Q0"/>
<dbReference type="EMBL" id="SIHJ01000002">
    <property type="protein sequence ID" value="TWT33772.1"/>
    <property type="molecule type" value="Genomic_DNA"/>
</dbReference>
<keyword evidence="1" id="KW-1133">Transmembrane helix</keyword>
<name>A0A5C5V7Q0_9BACT</name>
<keyword evidence="1" id="KW-0812">Transmembrane</keyword>
<feature type="transmembrane region" description="Helical" evidence="1">
    <location>
        <begin position="427"/>
        <end position="448"/>
    </location>
</feature>
<organism evidence="2 3">
    <name type="scientific">Posidoniimonas corsicana</name>
    <dbReference type="NCBI Taxonomy" id="1938618"/>
    <lineage>
        <taxon>Bacteria</taxon>
        <taxon>Pseudomonadati</taxon>
        <taxon>Planctomycetota</taxon>
        <taxon>Planctomycetia</taxon>
        <taxon>Pirellulales</taxon>
        <taxon>Lacipirellulaceae</taxon>
        <taxon>Posidoniimonas</taxon>
    </lineage>
</organism>
<dbReference type="OrthoDB" id="262615at2"/>
<evidence type="ECO:0008006" key="4">
    <source>
        <dbReference type="Google" id="ProtNLM"/>
    </source>
</evidence>
<gene>
    <name evidence="2" type="ORF">KOR34_36060</name>
</gene>